<dbReference type="AlphaFoldDB" id="A0A3E4MGS2"/>
<dbReference type="Pfam" id="PF11589">
    <property type="entry name" value="DUF3244"/>
    <property type="match status" value="1"/>
</dbReference>
<organism evidence="2 5">
    <name type="scientific">Parabacteroides distasonis</name>
    <dbReference type="NCBI Taxonomy" id="823"/>
    <lineage>
        <taxon>Bacteria</taxon>
        <taxon>Pseudomonadati</taxon>
        <taxon>Bacteroidota</taxon>
        <taxon>Bacteroidia</taxon>
        <taxon>Bacteroidales</taxon>
        <taxon>Tannerellaceae</taxon>
        <taxon>Parabacteroides</taxon>
    </lineage>
</organism>
<dbReference type="Proteomes" id="UP000284660">
    <property type="component" value="Unassembled WGS sequence"/>
</dbReference>
<accession>A0A3E4MGS2</accession>
<dbReference type="Gene3D" id="2.60.40.3080">
    <property type="match status" value="1"/>
</dbReference>
<proteinExistence type="predicted"/>
<dbReference type="EMBL" id="WKMY01000021">
    <property type="protein sequence ID" value="MRY95615.1"/>
    <property type="molecule type" value="Genomic_DNA"/>
</dbReference>
<comment type="caution">
    <text evidence="2">The sequence shown here is derived from an EMBL/GenBank/DDBJ whole genome shotgun (WGS) entry which is preliminary data.</text>
</comment>
<dbReference type="EMBL" id="QSJN01000015">
    <property type="protein sequence ID" value="RHD71726.1"/>
    <property type="molecule type" value="Genomic_DNA"/>
</dbReference>
<evidence type="ECO:0000313" key="3">
    <source>
        <dbReference type="EMBL" id="RHD71726.1"/>
    </source>
</evidence>
<dbReference type="OrthoDB" id="1098791at2"/>
<evidence type="ECO:0000313" key="1">
    <source>
        <dbReference type="EMBL" id="MDB9006616.1"/>
    </source>
</evidence>
<protein>
    <submittedName>
        <fullName evidence="2">DUF3244 domain-containing protein</fullName>
    </submittedName>
</protein>
<reference evidence="3 4" key="1">
    <citation type="submission" date="2018-08" db="EMBL/GenBank/DDBJ databases">
        <title>A genome reference for cultivated species of the human gut microbiota.</title>
        <authorList>
            <person name="Zou Y."/>
            <person name="Xue W."/>
            <person name="Luo G."/>
        </authorList>
    </citation>
    <scope>NUCLEOTIDE SEQUENCE [LARGE SCALE GENOMIC DNA]</scope>
    <source>
        <strain evidence="3 4">AM30-4</strain>
    </source>
</reference>
<evidence type="ECO:0000313" key="5">
    <source>
        <dbReference type="Proteomes" id="UP000461276"/>
    </source>
</evidence>
<name>A0A3E4MGS2_PARDI</name>
<evidence type="ECO:0000313" key="4">
    <source>
        <dbReference type="Proteomes" id="UP000284660"/>
    </source>
</evidence>
<dbReference type="RefSeq" id="WP_005860539.1">
    <property type="nucleotide sequence ID" value="NZ_BQOC01000004.1"/>
</dbReference>
<dbReference type="InterPro" id="IPR021638">
    <property type="entry name" value="DUF3244"/>
</dbReference>
<dbReference type="Proteomes" id="UP001210126">
    <property type="component" value="Unassembled WGS sequence"/>
</dbReference>
<sequence length="121" mass="13620">MRKRFAILLGLIALLSVQLVYGDPVETRGKWGDKYYRSINPLPPSLSIQGNILSVDFMNALENLTITITDEQGTVIMEDNISGETGECITIILNNESTGRFYVKLEHQLGWLMGEFIIQNN</sequence>
<reference evidence="2 5" key="2">
    <citation type="journal article" date="2019" name="Nat. Med.">
        <title>A library of human gut bacterial isolates paired with longitudinal multiomics data enables mechanistic microbiome research.</title>
        <authorList>
            <person name="Poyet M."/>
            <person name="Groussin M."/>
            <person name="Gibbons S.M."/>
            <person name="Avila-Pacheco J."/>
            <person name="Jiang X."/>
            <person name="Kearney S.M."/>
            <person name="Perrotta A.R."/>
            <person name="Berdy B."/>
            <person name="Zhao S."/>
            <person name="Lieberman T.D."/>
            <person name="Swanson P.K."/>
            <person name="Smith M."/>
            <person name="Roesemann S."/>
            <person name="Alexander J.E."/>
            <person name="Rich S.A."/>
            <person name="Livny J."/>
            <person name="Vlamakis H."/>
            <person name="Clish C."/>
            <person name="Bullock K."/>
            <person name="Deik A."/>
            <person name="Scott J."/>
            <person name="Pierce K.A."/>
            <person name="Xavier R.J."/>
            <person name="Alm E.J."/>
        </authorList>
    </citation>
    <scope>NUCLEOTIDE SEQUENCE [LARGE SCALE GENOMIC DNA]</scope>
    <source>
        <strain evidence="2 5">BIOML-A9</strain>
    </source>
</reference>
<dbReference type="Proteomes" id="UP000461276">
    <property type="component" value="Unassembled WGS sequence"/>
</dbReference>
<reference evidence="1" key="3">
    <citation type="submission" date="2023-01" db="EMBL/GenBank/DDBJ databases">
        <title>Human gut microbiome strain richness.</title>
        <authorList>
            <person name="Chen-Liaw A."/>
        </authorList>
    </citation>
    <scope>NUCLEOTIDE SEQUENCE</scope>
    <source>
        <strain evidence="1">RTP21484st1_E5_RTP21484_190118</strain>
    </source>
</reference>
<gene>
    <name evidence="3" type="ORF">DW782_18485</name>
    <name evidence="2" type="ORF">GKD67_20740</name>
    <name evidence="1" type="ORF">PN599_16605</name>
</gene>
<evidence type="ECO:0000313" key="2">
    <source>
        <dbReference type="EMBL" id="MRY95615.1"/>
    </source>
</evidence>
<dbReference type="EMBL" id="JAQMPJ010000018">
    <property type="protein sequence ID" value="MDB9006616.1"/>
    <property type="molecule type" value="Genomic_DNA"/>
</dbReference>